<organism evidence="2">
    <name type="scientific">Gibberella zeae</name>
    <name type="common">Wheat head blight fungus</name>
    <name type="synonym">Fusarium graminearum</name>
    <dbReference type="NCBI Taxonomy" id="5518"/>
    <lineage>
        <taxon>Eukaryota</taxon>
        <taxon>Fungi</taxon>
        <taxon>Dikarya</taxon>
        <taxon>Ascomycota</taxon>
        <taxon>Pezizomycotina</taxon>
        <taxon>Sordariomycetes</taxon>
        <taxon>Hypocreomycetidae</taxon>
        <taxon>Hypocreales</taxon>
        <taxon>Nectriaceae</taxon>
        <taxon>Fusarium</taxon>
    </lineage>
</organism>
<dbReference type="AlphaFoldDB" id="A0A4E9DW99"/>
<evidence type="ECO:0000256" key="1">
    <source>
        <dbReference type="SAM" id="MobiDB-lite"/>
    </source>
</evidence>
<evidence type="ECO:0000313" key="2">
    <source>
        <dbReference type="EMBL" id="VIO56841.1"/>
    </source>
</evidence>
<name>A0A4E9DW99_GIBZA</name>
<accession>A0A4E9DW99</accession>
<dbReference type="EMBL" id="CAAKMV010000126">
    <property type="protein sequence ID" value="VIO56841.1"/>
    <property type="molecule type" value="Genomic_DNA"/>
</dbReference>
<feature type="region of interest" description="Disordered" evidence="1">
    <location>
        <begin position="190"/>
        <end position="242"/>
    </location>
</feature>
<gene>
    <name evidence="2" type="ORF">FUG_LOCUS230217</name>
</gene>
<reference evidence="2" key="1">
    <citation type="submission" date="2019-04" db="EMBL/GenBank/DDBJ databases">
        <authorList>
            <person name="Melise S."/>
            <person name="Noan J."/>
            <person name="Okalmin O."/>
        </authorList>
    </citation>
    <scope>NUCLEOTIDE SEQUENCE</scope>
    <source>
        <strain evidence="2">FN9</strain>
    </source>
</reference>
<evidence type="ECO:0008006" key="3">
    <source>
        <dbReference type="Google" id="ProtNLM"/>
    </source>
</evidence>
<proteinExistence type="predicted"/>
<protein>
    <recommendedName>
        <fullName evidence="3">Apple domain-containing protein</fullName>
    </recommendedName>
</protein>
<sequence length="379" mass="40564">MTANPTSSETEGPLIVKNKIAGGNFATRGTVGNPVPGFSVEGEAQILLNKGYTGDGSKEQGCVELSATGSPAGRKRAVGNAVRISQQVSDLNTKNKYTVRFFYAAITTISVNMCDISASIGNLELYMSNIISSRQVIQWATILTQTDVPHTEGTFLLSFTCPIGGIAIIYVDSIFMSNQVTPDNIDDVATNFGNEGGVPTPRTTTSPATASPTTETPNIQVTTGKPSTMDAPSSAAYDPTSDADQTASAYQISSQMVHRLCQCLPLKTCPQEQRMIFELGPADENSQPDAPRACWAYGVPKVGTWGRAKWSNPRQNSMADCALLCKQEGTSCKAFALNTLGQETFCLMLGDRLGVAGIDLDKQRSLIWNDFDCFECQGC</sequence>
<feature type="compositionally biased region" description="Low complexity" evidence="1">
    <location>
        <begin position="199"/>
        <end position="217"/>
    </location>
</feature>